<feature type="region of interest" description="Disordered" evidence="1">
    <location>
        <begin position="1"/>
        <end position="166"/>
    </location>
</feature>
<feature type="compositionally biased region" description="Basic and acidic residues" evidence="1">
    <location>
        <begin position="38"/>
        <end position="47"/>
    </location>
</feature>
<feature type="compositionally biased region" description="Polar residues" evidence="1">
    <location>
        <begin position="148"/>
        <end position="163"/>
    </location>
</feature>
<evidence type="ECO:0000256" key="1">
    <source>
        <dbReference type="SAM" id="MobiDB-lite"/>
    </source>
</evidence>
<reference evidence="2 3" key="1">
    <citation type="submission" date="2024-01" db="EMBL/GenBank/DDBJ databases">
        <title>The genomes of 5 underutilized Papilionoideae crops provide insights into root nodulation and disease resistanc.</title>
        <authorList>
            <person name="Jiang F."/>
        </authorList>
    </citation>
    <scope>NUCLEOTIDE SEQUENCE [LARGE SCALE GENOMIC DNA]</scope>
    <source>
        <strain evidence="2">JINMINGXINNONG_FW02</strain>
        <tissue evidence="2">Leaves</tissue>
    </source>
</reference>
<dbReference type="EMBL" id="JAYMYR010000008">
    <property type="protein sequence ID" value="KAK7347260.1"/>
    <property type="molecule type" value="Genomic_DNA"/>
</dbReference>
<feature type="compositionally biased region" description="Polar residues" evidence="1">
    <location>
        <begin position="373"/>
        <end position="384"/>
    </location>
</feature>
<keyword evidence="3" id="KW-1185">Reference proteome</keyword>
<feature type="compositionally biased region" description="Basic and acidic residues" evidence="1">
    <location>
        <begin position="350"/>
        <end position="359"/>
    </location>
</feature>
<gene>
    <name evidence="2" type="ORF">VNO80_21788</name>
</gene>
<dbReference type="AlphaFoldDB" id="A0AAN9M304"/>
<name>A0AAN9M304_PHACN</name>
<dbReference type="PANTHER" id="PTHR34468">
    <property type="entry name" value="MICROTUBULE-ASSOCIATED FUTSCH-LIKE PROTEIN"/>
    <property type="match status" value="1"/>
</dbReference>
<feature type="compositionally biased region" description="Basic residues" evidence="1">
    <location>
        <begin position="1"/>
        <end position="24"/>
    </location>
</feature>
<accession>A0AAN9M304</accession>
<organism evidence="2 3">
    <name type="scientific">Phaseolus coccineus</name>
    <name type="common">Scarlet runner bean</name>
    <name type="synonym">Phaseolus multiflorus</name>
    <dbReference type="NCBI Taxonomy" id="3886"/>
    <lineage>
        <taxon>Eukaryota</taxon>
        <taxon>Viridiplantae</taxon>
        <taxon>Streptophyta</taxon>
        <taxon>Embryophyta</taxon>
        <taxon>Tracheophyta</taxon>
        <taxon>Spermatophyta</taxon>
        <taxon>Magnoliopsida</taxon>
        <taxon>eudicotyledons</taxon>
        <taxon>Gunneridae</taxon>
        <taxon>Pentapetalae</taxon>
        <taxon>rosids</taxon>
        <taxon>fabids</taxon>
        <taxon>Fabales</taxon>
        <taxon>Fabaceae</taxon>
        <taxon>Papilionoideae</taxon>
        <taxon>50 kb inversion clade</taxon>
        <taxon>NPAAA clade</taxon>
        <taxon>indigoferoid/millettioid clade</taxon>
        <taxon>Phaseoleae</taxon>
        <taxon>Phaseolus</taxon>
    </lineage>
</organism>
<proteinExistence type="predicted"/>
<dbReference type="PANTHER" id="PTHR34468:SF2">
    <property type="entry name" value="MICROTUBULE-ASSOCIATED FUTSCH-LIKE PROTEIN"/>
    <property type="match status" value="1"/>
</dbReference>
<feature type="compositionally biased region" description="Basic and acidic residues" evidence="1">
    <location>
        <begin position="71"/>
        <end position="81"/>
    </location>
</feature>
<dbReference type="Proteomes" id="UP001374584">
    <property type="component" value="Unassembled WGS sequence"/>
</dbReference>
<sequence length="402" mass="44244">MEVGGKIKKRTRGRKGSGAKKKPVTRSVRARLQFSIGRKMEMEEPAKEQPLSVGNSAGSKLQRYPLRSSSKFKENKLDLPDRINSSESKRGLSTPCVSRGVGGQSTGVKPPRRLSVPVKASPSPNPKLIGHITPISETRKIRYGNGQGSQSRSQTPASDSSKTPGRMKFNLLSSSSYWLNQIKLSESAAKHSISLGFFKLAWEARCEPFPMMQDELKSYVQRHQLAELGEVKELLQSYYIAENIEQTPVSESISQVLEEEGTRSPDDGVHCCSSSIMATEKAKPEPLETESTPLSPVKAEPTKKETGQKNNLGSRLRENLKKNSANSTPASERGSSRLVKKSKKPTKQQTKKERSEVKKQPQKSDVIKVPISPTGSVDNAQGNKENMDVRSTDEISLLTEVA</sequence>
<feature type="region of interest" description="Disordered" evidence="1">
    <location>
        <begin position="278"/>
        <end position="402"/>
    </location>
</feature>
<comment type="caution">
    <text evidence="2">The sequence shown here is derived from an EMBL/GenBank/DDBJ whole genome shotgun (WGS) entry which is preliminary data.</text>
</comment>
<evidence type="ECO:0000313" key="2">
    <source>
        <dbReference type="EMBL" id="KAK7347260.1"/>
    </source>
</evidence>
<evidence type="ECO:0000313" key="3">
    <source>
        <dbReference type="Proteomes" id="UP001374584"/>
    </source>
</evidence>
<protein>
    <submittedName>
        <fullName evidence="2">Uncharacterized protein</fullName>
    </submittedName>
</protein>